<sequence>MDYIEKISRCYKGEILLHSAYTGPKSKMIPEVIYSILSVSNGITETMLLPDTGEKAEIAWIIYSHDMILEWTEFYTENYHIKGTVFSDDGADSPFIIKPDGTITCFNCIDNEETKVADTLLDFFP</sequence>
<dbReference type="Proteomes" id="UP000886785">
    <property type="component" value="Unassembled WGS sequence"/>
</dbReference>
<reference evidence="1" key="1">
    <citation type="submission" date="2020-10" db="EMBL/GenBank/DDBJ databases">
        <authorList>
            <person name="Gilroy R."/>
        </authorList>
    </citation>
    <scope>NUCLEOTIDE SEQUENCE</scope>
    <source>
        <strain evidence="1">ChiSjej1B19-7085</strain>
    </source>
</reference>
<evidence type="ECO:0000313" key="2">
    <source>
        <dbReference type="Proteomes" id="UP000886785"/>
    </source>
</evidence>
<reference evidence="1" key="2">
    <citation type="journal article" date="2021" name="PeerJ">
        <title>Extensive microbial diversity within the chicken gut microbiome revealed by metagenomics and culture.</title>
        <authorList>
            <person name="Gilroy R."/>
            <person name="Ravi A."/>
            <person name="Getino M."/>
            <person name="Pursley I."/>
            <person name="Horton D.L."/>
            <person name="Alikhan N.F."/>
            <person name="Baker D."/>
            <person name="Gharbi K."/>
            <person name="Hall N."/>
            <person name="Watson M."/>
            <person name="Adriaenssens E.M."/>
            <person name="Foster-Nyarko E."/>
            <person name="Jarju S."/>
            <person name="Secka A."/>
            <person name="Antonio M."/>
            <person name="Oren A."/>
            <person name="Chaudhuri R.R."/>
            <person name="La Ragione R."/>
            <person name="Hildebrand F."/>
            <person name="Pallen M.J."/>
        </authorList>
    </citation>
    <scope>NUCLEOTIDE SEQUENCE</scope>
    <source>
        <strain evidence="1">ChiSjej1B19-7085</strain>
    </source>
</reference>
<evidence type="ECO:0000313" key="1">
    <source>
        <dbReference type="EMBL" id="HIR56331.1"/>
    </source>
</evidence>
<dbReference type="EMBL" id="DVHF01000020">
    <property type="protein sequence ID" value="HIR56331.1"/>
    <property type="molecule type" value="Genomic_DNA"/>
</dbReference>
<comment type="caution">
    <text evidence="1">The sequence shown here is derived from an EMBL/GenBank/DDBJ whole genome shotgun (WGS) entry which is preliminary data.</text>
</comment>
<name>A0A9D1J082_9FIRM</name>
<dbReference type="AlphaFoldDB" id="A0A9D1J082"/>
<organism evidence="1 2">
    <name type="scientific">Candidatus Gallacutalibacter pullicola</name>
    <dbReference type="NCBI Taxonomy" id="2840830"/>
    <lineage>
        <taxon>Bacteria</taxon>
        <taxon>Bacillati</taxon>
        <taxon>Bacillota</taxon>
        <taxon>Clostridia</taxon>
        <taxon>Eubacteriales</taxon>
        <taxon>Candidatus Gallacutalibacter</taxon>
    </lineage>
</organism>
<gene>
    <name evidence="1" type="ORF">IAA54_01555</name>
</gene>
<protein>
    <submittedName>
        <fullName evidence="1">Uncharacterized protein</fullName>
    </submittedName>
</protein>
<accession>A0A9D1J082</accession>
<proteinExistence type="predicted"/>